<evidence type="ECO:0000313" key="3">
    <source>
        <dbReference type="Proteomes" id="UP000295722"/>
    </source>
</evidence>
<feature type="transmembrane region" description="Helical" evidence="1">
    <location>
        <begin position="79"/>
        <end position="96"/>
    </location>
</feature>
<dbReference type="AlphaFoldDB" id="A0A4R5MDN8"/>
<keyword evidence="1" id="KW-0812">Transmembrane</keyword>
<proteinExistence type="predicted"/>
<organism evidence="2 3">
    <name type="scientific">Paraburkholderia silviterrae</name>
    <dbReference type="NCBI Taxonomy" id="2528715"/>
    <lineage>
        <taxon>Bacteria</taxon>
        <taxon>Pseudomonadati</taxon>
        <taxon>Pseudomonadota</taxon>
        <taxon>Betaproteobacteria</taxon>
        <taxon>Burkholderiales</taxon>
        <taxon>Burkholderiaceae</taxon>
        <taxon>Paraburkholderia</taxon>
    </lineage>
</organism>
<keyword evidence="1" id="KW-1133">Transmembrane helix</keyword>
<protein>
    <submittedName>
        <fullName evidence="2">Uncharacterized protein</fullName>
    </submittedName>
</protein>
<feature type="transmembrane region" description="Helical" evidence="1">
    <location>
        <begin position="29"/>
        <end position="48"/>
    </location>
</feature>
<reference evidence="2 3" key="1">
    <citation type="submission" date="2019-03" db="EMBL/GenBank/DDBJ databases">
        <title>Paraburkholderia sp. 4M-K11, isolated from subtropical forest soil.</title>
        <authorList>
            <person name="Gao Z.-H."/>
            <person name="Qiu L.-H."/>
        </authorList>
    </citation>
    <scope>NUCLEOTIDE SEQUENCE [LARGE SCALE GENOMIC DNA]</scope>
    <source>
        <strain evidence="2 3">4M-K11</strain>
    </source>
</reference>
<dbReference type="OrthoDB" id="9967201at2"/>
<dbReference type="Proteomes" id="UP000295722">
    <property type="component" value="Unassembled WGS sequence"/>
</dbReference>
<keyword evidence="1" id="KW-0472">Membrane</keyword>
<gene>
    <name evidence="2" type="ORF">EYW47_05065</name>
</gene>
<comment type="caution">
    <text evidence="2">The sequence shown here is derived from an EMBL/GenBank/DDBJ whole genome shotgun (WGS) entry which is preliminary data.</text>
</comment>
<keyword evidence="3" id="KW-1185">Reference proteome</keyword>
<accession>A0A4R5MDN8</accession>
<dbReference type="EMBL" id="SMRP01000002">
    <property type="protein sequence ID" value="TDG25220.1"/>
    <property type="molecule type" value="Genomic_DNA"/>
</dbReference>
<sequence length="135" mass="14260">MTDISEESRSQDRASATGIAPATSIRARFFLLAVAGAAVAGAAILGYSSLYCRELVGAVFWAFFIGVGGPAVAATDSPGLFWMVLLAYVAVVFIGSRQTRFRLTWSRFALAIVASYIAAALITWIFVSPGVCNLA</sequence>
<evidence type="ECO:0000313" key="2">
    <source>
        <dbReference type="EMBL" id="TDG25220.1"/>
    </source>
</evidence>
<feature type="transmembrane region" description="Helical" evidence="1">
    <location>
        <begin position="108"/>
        <end position="127"/>
    </location>
</feature>
<dbReference type="RefSeq" id="WP_133193785.1">
    <property type="nucleotide sequence ID" value="NZ_JBHUCW010000006.1"/>
</dbReference>
<name>A0A4R5MDN8_9BURK</name>
<evidence type="ECO:0000256" key="1">
    <source>
        <dbReference type="SAM" id="Phobius"/>
    </source>
</evidence>
<feature type="transmembrane region" description="Helical" evidence="1">
    <location>
        <begin position="55"/>
        <end position="73"/>
    </location>
</feature>